<dbReference type="SUPFAM" id="SSF46894">
    <property type="entry name" value="C-terminal effector domain of the bipartite response regulators"/>
    <property type="match status" value="1"/>
</dbReference>
<gene>
    <name evidence="10" type="ORF">IAC18_05670</name>
</gene>
<keyword evidence="5" id="KW-0238">DNA-binding</keyword>
<evidence type="ECO:0000256" key="2">
    <source>
        <dbReference type="ARBA" id="ARBA00021245"/>
    </source>
</evidence>
<comment type="similarity">
    <text evidence="1">Belongs to the sigma-70 factor family.</text>
</comment>
<evidence type="ECO:0000256" key="5">
    <source>
        <dbReference type="ARBA" id="ARBA00023125"/>
    </source>
</evidence>
<feature type="domain" description="RNA polymerase sigma factor 70 region 4 type 2" evidence="9">
    <location>
        <begin position="164"/>
        <end position="199"/>
    </location>
</feature>
<dbReference type="GO" id="GO:0006352">
    <property type="term" value="P:DNA-templated transcription initiation"/>
    <property type="evidence" value="ECO:0007669"/>
    <property type="project" value="InterPro"/>
</dbReference>
<protein>
    <recommendedName>
        <fullName evidence="2">RNA polymerase sigma factor SigS</fullName>
    </recommendedName>
</protein>
<evidence type="ECO:0000256" key="1">
    <source>
        <dbReference type="ARBA" id="ARBA00007788"/>
    </source>
</evidence>
<dbReference type="Pfam" id="PF04542">
    <property type="entry name" value="Sigma70_r2"/>
    <property type="match status" value="1"/>
</dbReference>
<comment type="caution">
    <text evidence="10">The sequence shown here is derived from an EMBL/GenBank/DDBJ whole genome shotgun (WGS) entry which is preliminary data.</text>
</comment>
<evidence type="ECO:0000256" key="7">
    <source>
        <dbReference type="ARBA" id="ARBA00024701"/>
    </source>
</evidence>
<dbReference type="Gene3D" id="1.20.120.1810">
    <property type="match status" value="1"/>
</dbReference>
<dbReference type="InterPro" id="IPR013325">
    <property type="entry name" value="RNA_pol_sigma_r2"/>
</dbReference>
<dbReference type="PIRSF" id="PIRSF002939">
    <property type="entry name" value="RNA_polymerase_sigma-H_factor"/>
    <property type="match status" value="1"/>
</dbReference>
<dbReference type="InterPro" id="IPR007627">
    <property type="entry name" value="RNA_pol_sigma70_r2"/>
</dbReference>
<dbReference type="SUPFAM" id="SSF88946">
    <property type="entry name" value="Sigma2 domain of RNA polymerase sigma factors"/>
    <property type="match status" value="1"/>
</dbReference>
<dbReference type="InterPro" id="IPR016371">
    <property type="entry name" value="RNA_pol_sigma-H_factor"/>
</dbReference>
<dbReference type="Gene3D" id="1.10.10.10">
    <property type="entry name" value="Winged helix-like DNA-binding domain superfamily/Winged helix DNA-binding domain"/>
    <property type="match status" value="1"/>
</dbReference>
<feature type="domain" description="RNA polymerase sigma-70 region 2" evidence="8">
    <location>
        <begin position="30"/>
        <end position="99"/>
    </location>
</feature>
<comment type="function">
    <text evidence="7">Sigma factors are initiation factors that promote the attachment of RNA polymerase to specific initiation sites and are then released. Sigma-S contributes to the protection against external stress, thus playing a role in cellular fitness and survival.</text>
</comment>
<evidence type="ECO:0000259" key="8">
    <source>
        <dbReference type="Pfam" id="PF04542"/>
    </source>
</evidence>
<keyword evidence="4" id="KW-0731">Sigma factor</keyword>
<keyword evidence="3" id="KW-0805">Transcription regulation</keyword>
<dbReference type="NCBIfam" id="TIGR02937">
    <property type="entry name" value="sigma70-ECF"/>
    <property type="match status" value="1"/>
</dbReference>
<evidence type="ECO:0000256" key="3">
    <source>
        <dbReference type="ARBA" id="ARBA00023015"/>
    </source>
</evidence>
<evidence type="ECO:0000256" key="6">
    <source>
        <dbReference type="ARBA" id="ARBA00023163"/>
    </source>
</evidence>
<organism evidence="10 11">
    <name type="scientific">Candidatus Scatomorpha merdipullorum</name>
    <dbReference type="NCBI Taxonomy" id="2840927"/>
    <lineage>
        <taxon>Bacteria</taxon>
        <taxon>Bacillati</taxon>
        <taxon>Bacillota</taxon>
        <taxon>Clostridia</taxon>
        <taxon>Eubacteriales</taxon>
        <taxon>Candidatus Scatomorpha</taxon>
    </lineage>
</organism>
<evidence type="ECO:0000259" key="9">
    <source>
        <dbReference type="Pfam" id="PF08281"/>
    </source>
</evidence>
<evidence type="ECO:0000313" key="11">
    <source>
        <dbReference type="Proteomes" id="UP000824001"/>
    </source>
</evidence>
<reference evidence="10" key="2">
    <citation type="journal article" date="2021" name="PeerJ">
        <title>Extensive microbial diversity within the chicken gut microbiome revealed by metagenomics and culture.</title>
        <authorList>
            <person name="Gilroy R."/>
            <person name="Ravi A."/>
            <person name="Getino M."/>
            <person name="Pursley I."/>
            <person name="Horton D.L."/>
            <person name="Alikhan N.F."/>
            <person name="Baker D."/>
            <person name="Gharbi K."/>
            <person name="Hall N."/>
            <person name="Watson M."/>
            <person name="Adriaenssens E.M."/>
            <person name="Foster-Nyarko E."/>
            <person name="Jarju S."/>
            <person name="Secka A."/>
            <person name="Antonio M."/>
            <person name="Oren A."/>
            <person name="Chaudhuri R.R."/>
            <person name="La Ragione R."/>
            <person name="Hildebrand F."/>
            <person name="Pallen M.J."/>
        </authorList>
    </citation>
    <scope>NUCLEOTIDE SEQUENCE</scope>
    <source>
        <strain evidence="10">ChiHjej10B9-9673</strain>
    </source>
</reference>
<dbReference type="InterPro" id="IPR013249">
    <property type="entry name" value="RNA_pol_sigma70_r4_t2"/>
</dbReference>
<evidence type="ECO:0000313" key="10">
    <source>
        <dbReference type="EMBL" id="HIS67036.1"/>
    </source>
</evidence>
<dbReference type="Proteomes" id="UP000824001">
    <property type="component" value="Unassembled WGS sequence"/>
</dbReference>
<dbReference type="AlphaFoldDB" id="A0A9D1FEV2"/>
<dbReference type="GO" id="GO:0003677">
    <property type="term" value="F:DNA binding"/>
    <property type="evidence" value="ECO:0007669"/>
    <property type="project" value="UniProtKB-KW"/>
</dbReference>
<accession>A0A9D1FEV2</accession>
<dbReference type="InterPro" id="IPR036388">
    <property type="entry name" value="WH-like_DNA-bd_sf"/>
</dbReference>
<name>A0A9D1FEV2_9FIRM</name>
<dbReference type="PANTHER" id="PTHR30385">
    <property type="entry name" value="SIGMA FACTOR F FLAGELLAR"/>
    <property type="match status" value="1"/>
</dbReference>
<sequence length="211" mass="23933">MADYNYLAQLNDEALQQMASEGDARAEEELIERYTRVVRICARPYFLAGGDSEDLTQEGLMGLLGAVRSYKQESGAPFKGYAEVCIRNRILQAVRSASRKKHDPLNGGVSLEYVILSEEEARQPSELPPEVFSRSPEEQVLARESENEFYSTFSRCLSAFETEVLFHFLDGLTYRQIAREVGRTEKAVDNAVQRIRRKLARQPFPGDISRS</sequence>
<evidence type="ECO:0000256" key="4">
    <source>
        <dbReference type="ARBA" id="ARBA00023082"/>
    </source>
</evidence>
<proteinExistence type="inferred from homology"/>
<reference evidence="10" key="1">
    <citation type="submission" date="2020-10" db="EMBL/GenBank/DDBJ databases">
        <authorList>
            <person name="Gilroy R."/>
        </authorList>
    </citation>
    <scope>NUCLEOTIDE SEQUENCE</scope>
    <source>
        <strain evidence="10">ChiHjej10B9-9673</strain>
    </source>
</reference>
<dbReference type="InterPro" id="IPR014284">
    <property type="entry name" value="RNA_pol_sigma-70_dom"/>
</dbReference>
<dbReference type="InterPro" id="IPR016032">
    <property type="entry name" value="Sig_transdc_resp-reg_C-effctor"/>
</dbReference>
<dbReference type="GO" id="GO:0016987">
    <property type="term" value="F:sigma factor activity"/>
    <property type="evidence" value="ECO:0007669"/>
    <property type="project" value="UniProtKB-KW"/>
</dbReference>
<dbReference type="EMBL" id="DVJK01000158">
    <property type="protein sequence ID" value="HIS67036.1"/>
    <property type="molecule type" value="Genomic_DNA"/>
</dbReference>
<dbReference type="Pfam" id="PF08281">
    <property type="entry name" value="Sigma70_r4_2"/>
    <property type="match status" value="1"/>
</dbReference>
<dbReference type="PANTHER" id="PTHR30385:SF1">
    <property type="entry name" value="RNA POLYMERASE SIGMA-H FACTOR"/>
    <property type="match status" value="1"/>
</dbReference>
<keyword evidence="6" id="KW-0804">Transcription</keyword>